<reference evidence="2" key="1">
    <citation type="submission" date="2020-02" db="EMBL/GenBank/DDBJ databases">
        <authorList>
            <person name="Shen X.-R."/>
            <person name="Zhang Y.-X."/>
        </authorList>
    </citation>
    <scope>NUCLEOTIDE SEQUENCE</scope>
    <source>
        <strain evidence="2">SYP-B3998</strain>
    </source>
</reference>
<feature type="chain" id="PRO_5039473545" description="YtkA-like domain-containing protein" evidence="1">
    <location>
        <begin position="24"/>
        <end position="126"/>
    </location>
</feature>
<protein>
    <recommendedName>
        <fullName evidence="3">YtkA-like domain-containing protein</fullName>
    </recommendedName>
</protein>
<evidence type="ECO:0000313" key="2">
    <source>
        <dbReference type="EMBL" id="NEW06594.1"/>
    </source>
</evidence>
<accession>A0A6G3ZY28</accession>
<dbReference type="EMBL" id="JAAIKC010000003">
    <property type="protein sequence ID" value="NEW06594.1"/>
    <property type="molecule type" value="Genomic_DNA"/>
</dbReference>
<organism evidence="2">
    <name type="scientific">Paenibacillus sp. SYP-B3998</name>
    <dbReference type="NCBI Taxonomy" id="2678564"/>
    <lineage>
        <taxon>Bacteria</taxon>
        <taxon>Bacillati</taxon>
        <taxon>Bacillota</taxon>
        <taxon>Bacilli</taxon>
        <taxon>Bacillales</taxon>
        <taxon>Paenibacillaceae</taxon>
        <taxon>Paenibacillus</taxon>
    </lineage>
</organism>
<keyword evidence="1" id="KW-0732">Signal</keyword>
<sequence length="126" mass="13839">MTKLNRLSLIAAATVLLSGCGAAKTNQANVATYKPTLEVSADVKDDTATLHISTDLILSKEHYDHARKQGEGHIHLSLDQGEKVNVMDRQEVLEHLSKGAHTVKLSLHNNDHTPYDVSKTINFDVK</sequence>
<feature type="signal peptide" evidence="1">
    <location>
        <begin position="1"/>
        <end position="23"/>
    </location>
</feature>
<gene>
    <name evidence="2" type="ORF">GK047_11275</name>
</gene>
<dbReference type="PROSITE" id="PS51257">
    <property type="entry name" value="PROKAR_LIPOPROTEIN"/>
    <property type="match status" value="1"/>
</dbReference>
<proteinExistence type="predicted"/>
<evidence type="ECO:0000256" key="1">
    <source>
        <dbReference type="SAM" id="SignalP"/>
    </source>
</evidence>
<dbReference type="RefSeq" id="WP_163945880.1">
    <property type="nucleotide sequence ID" value="NZ_JAAIKC010000003.1"/>
</dbReference>
<evidence type="ECO:0008006" key="3">
    <source>
        <dbReference type="Google" id="ProtNLM"/>
    </source>
</evidence>
<comment type="caution">
    <text evidence="2">The sequence shown here is derived from an EMBL/GenBank/DDBJ whole genome shotgun (WGS) entry which is preliminary data.</text>
</comment>
<name>A0A6G3ZY28_9BACL</name>
<dbReference type="AlphaFoldDB" id="A0A6G3ZY28"/>